<comment type="caution">
    <text evidence="2">The sequence shown here is derived from an EMBL/GenBank/DDBJ whole genome shotgun (WGS) entry which is preliminary data.</text>
</comment>
<evidence type="ECO:0000313" key="3">
    <source>
        <dbReference type="Proteomes" id="UP000475862"/>
    </source>
</evidence>
<feature type="chain" id="PRO_5026189562" description="GH18 domain-containing protein" evidence="1">
    <location>
        <begin position="23"/>
        <end position="299"/>
    </location>
</feature>
<proteinExistence type="predicted"/>
<dbReference type="AlphaFoldDB" id="A0A6G0TKJ3"/>
<keyword evidence="1" id="KW-0732">Signal</keyword>
<evidence type="ECO:0008006" key="4">
    <source>
        <dbReference type="Google" id="ProtNLM"/>
    </source>
</evidence>
<feature type="signal peptide" evidence="1">
    <location>
        <begin position="1"/>
        <end position="22"/>
    </location>
</feature>
<name>A0A6G0TKJ3_APHGL</name>
<accession>A0A6G0TKJ3</accession>
<reference evidence="2 3" key="1">
    <citation type="submission" date="2019-08" db="EMBL/GenBank/DDBJ databases">
        <title>The genome of the soybean aphid Biotype 1, its phylome, world population structure and adaptation to the North American continent.</title>
        <authorList>
            <person name="Giordano R."/>
            <person name="Donthu R.K."/>
            <person name="Hernandez A.G."/>
            <person name="Wright C.L."/>
            <person name="Zimin A.V."/>
        </authorList>
    </citation>
    <scope>NUCLEOTIDE SEQUENCE [LARGE SCALE GENOMIC DNA]</scope>
    <source>
        <tissue evidence="2">Whole aphids</tissue>
    </source>
</reference>
<keyword evidence="3" id="KW-1185">Reference proteome</keyword>
<dbReference type="Proteomes" id="UP000475862">
    <property type="component" value="Unassembled WGS sequence"/>
</dbReference>
<organism evidence="2 3">
    <name type="scientific">Aphis glycines</name>
    <name type="common">Soybean aphid</name>
    <dbReference type="NCBI Taxonomy" id="307491"/>
    <lineage>
        <taxon>Eukaryota</taxon>
        <taxon>Metazoa</taxon>
        <taxon>Ecdysozoa</taxon>
        <taxon>Arthropoda</taxon>
        <taxon>Hexapoda</taxon>
        <taxon>Insecta</taxon>
        <taxon>Pterygota</taxon>
        <taxon>Neoptera</taxon>
        <taxon>Paraneoptera</taxon>
        <taxon>Hemiptera</taxon>
        <taxon>Sternorrhyncha</taxon>
        <taxon>Aphidomorpha</taxon>
        <taxon>Aphidoidea</taxon>
        <taxon>Aphididae</taxon>
        <taxon>Aphidini</taxon>
        <taxon>Aphis</taxon>
        <taxon>Aphis</taxon>
    </lineage>
</organism>
<sequence>MYFPQPLLLICILLILTERVHSQSAKGPGISSCAFADFRDSECMFPPLPISELPPECTSFIYNAAIIYDNYTIGPGISGADYAILDVLLKSGTDVHVYYGRPYTVDWCIMLENVSTNSLREMESIKEFFKDHQGIAGLIISGMSYGEFSPECKKFTETFKIYLDMLQKTFPNLAIGLDLFGYNLIDQFNNPMREWLDFKVLDVSVDYYAVDMQSFNPCSPEFNTGIVTKSGNFTNYTLDILTDVLQKMSIPKEKTYFKFNTCPDENTYTVTDCDLTNEMNLDEKPDKLSLNLRYPQSIA</sequence>
<gene>
    <name evidence="2" type="ORF">AGLY_008561</name>
</gene>
<evidence type="ECO:0000256" key="1">
    <source>
        <dbReference type="SAM" id="SignalP"/>
    </source>
</evidence>
<dbReference type="EMBL" id="VYZN01000028">
    <property type="protein sequence ID" value="KAE9534471.1"/>
    <property type="molecule type" value="Genomic_DNA"/>
</dbReference>
<evidence type="ECO:0000313" key="2">
    <source>
        <dbReference type="EMBL" id="KAE9534471.1"/>
    </source>
</evidence>
<protein>
    <recommendedName>
        <fullName evidence="4">GH18 domain-containing protein</fullName>
    </recommendedName>
</protein>
<dbReference type="OrthoDB" id="6587633at2759"/>